<evidence type="ECO:0000256" key="6">
    <source>
        <dbReference type="ARBA" id="ARBA00022833"/>
    </source>
</evidence>
<dbReference type="GO" id="GO:0046872">
    <property type="term" value="F:metal ion binding"/>
    <property type="evidence" value="ECO:0007669"/>
    <property type="project" value="UniProtKB-KW"/>
</dbReference>
<dbReference type="NCBIfam" id="NF006947">
    <property type="entry name" value="PRK09429.1"/>
    <property type="match status" value="1"/>
</dbReference>
<dbReference type="Proteomes" id="UP000286997">
    <property type="component" value="Unassembled WGS sequence"/>
</dbReference>
<dbReference type="EMBL" id="SACP01000002">
    <property type="protein sequence ID" value="RVU21111.1"/>
    <property type="molecule type" value="Genomic_DNA"/>
</dbReference>
<dbReference type="Gene3D" id="3.30.1380.10">
    <property type="match status" value="1"/>
</dbReference>
<dbReference type="OrthoDB" id="1467367at2"/>
<evidence type="ECO:0000256" key="1">
    <source>
        <dbReference type="ARBA" id="ARBA00022670"/>
    </source>
</evidence>
<feature type="disulfide bond" evidence="8">
    <location>
        <begin position="215"/>
        <end position="263"/>
    </location>
</feature>
<dbReference type="SUPFAM" id="SSF55166">
    <property type="entry name" value="Hedgehog/DD-peptidase"/>
    <property type="match status" value="1"/>
</dbReference>
<dbReference type="GO" id="GO:0004252">
    <property type="term" value="F:serine-type endopeptidase activity"/>
    <property type="evidence" value="ECO:0007669"/>
    <property type="project" value="InterPro"/>
</dbReference>
<evidence type="ECO:0000313" key="12">
    <source>
        <dbReference type="Proteomes" id="UP000286997"/>
    </source>
</evidence>
<feature type="disulfide bond" evidence="8">
    <location>
        <begin position="244"/>
        <end position="251"/>
    </location>
</feature>
<keyword evidence="8" id="KW-1015">Disulfide bond</keyword>
<dbReference type="RefSeq" id="WP_127727331.1">
    <property type="nucleotide sequence ID" value="NZ_SACP01000002.1"/>
</dbReference>
<dbReference type="GO" id="GO:0008237">
    <property type="term" value="F:metallopeptidase activity"/>
    <property type="evidence" value="ECO:0007669"/>
    <property type="project" value="UniProtKB-KW"/>
</dbReference>
<organism evidence="11 12">
    <name type="scientific">Methylobacterium oryzihabitans</name>
    <dbReference type="NCBI Taxonomy" id="2499852"/>
    <lineage>
        <taxon>Bacteria</taxon>
        <taxon>Pseudomonadati</taxon>
        <taxon>Pseudomonadota</taxon>
        <taxon>Alphaproteobacteria</taxon>
        <taxon>Hyphomicrobiales</taxon>
        <taxon>Methylobacteriaceae</taxon>
        <taxon>Methylobacterium</taxon>
    </lineage>
</organism>
<proteinExistence type="predicted"/>
<sequence length="306" mass="33001">MPIRASALAVLAVLAGSAAHAQDRGTLTPKPLPPLANPDDPATPAKALFGRAVTPAALAPQAIGSYARGCVAGAEALPVDGANWQVMRLSRNRMWGHPRLVAFLERIAAKAPERAGWPGLLVGDMSQPRGGPMLTGHASHQLGLDADVWLTPMPDRRLTRAEREEMSATNVVRADRRDIDPAVWQPAHLRLIRMVAKESEVARIFVNPAIKLALCREAGGDRGWLTKVRPMYGHNYHFHIRLDCPAGEHACKDQDPPPTGDGCGGELDYWFSDAVLNPRPGPPGKPRPPMTMAGLPDACRTVLKAR</sequence>
<dbReference type="InterPro" id="IPR005073">
    <property type="entry name" value="Peptidase_M74"/>
</dbReference>
<dbReference type="InterPro" id="IPR009045">
    <property type="entry name" value="Zn_M74/Hedgehog-like"/>
</dbReference>
<keyword evidence="3 10" id="KW-0732">Signal</keyword>
<gene>
    <name evidence="11" type="ORF">EOE48_03165</name>
</gene>
<keyword evidence="5" id="KW-0378">Hydrolase</keyword>
<evidence type="ECO:0000256" key="7">
    <source>
        <dbReference type="ARBA" id="ARBA00023049"/>
    </source>
</evidence>
<keyword evidence="1" id="KW-0645">Protease</keyword>
<name>A0A3S2VZ17_9HYPH</name>
<evidence type="ECO:0000256" key="2">
    <source>
        <dbReference type="ARBA" id="ARBA00022723"/>
    </source>
</evidence>
<evidence type="ECO:0000256" key="10">
    <source>
        <dbReference type="SAM" id="SignalP"/>
    </source>
</evidence>
<evidence type="ECO:0000313" key="11">
    <source>
        <dbReference type="EMBL" id="RVU21111.1"/>
    </source>
</evidence>
<feature type="signal peptide" evidence="10">
    <location>
        <begin position="1"/>
        <end position="21"/>
    </location>
</feature>
<reference evidence="11 12" key="1">
    <citation type="submission" date="2019-01" db="EMBL/GenBank/DDBJ databases">
        <authorList>
            <person name="Chen W.-M."/>
        </authorList>
    </citation>
    <scope>NUCLEOTIDE SEQUENCE [LARGE SCALE GENOMIC DNA]</scope>
    <source>
        <strain evidence="11 12">TER-1</strain>
    </source>
</reference>
<keyword evidence="7" id="KW-0482">Metalloprotease</keyword>
<protein>
    <submittedName>
        <fullName evidence="11">Penicillin-insensitive murein endopeptidase</fullName>
    </submittedName>
</protein>
<dbReference type="AlphaFoldDB" id="A0A3S2VZ17"/>
<evidence type="ECO:0000256" key="3">
    <source>
        <dbReference type="ARBA" id="ARBA00022729"/>
    </source>
</evidence>
<dbReference type="Pfam" id="PF03411">
    <property type="entry name" value="Peptidase_M74"/>
    <property type="match status" value="1"/>
</dbReference>
<evidence type="ECO:0000256" key="9">
    <source>
        <dbReference type="SAM" id="MobiDB-lite"/>
    </source>
</evidence>
<evidence type="ECO:0000256" key="5">
    <source>
        <dbReference type="ARBA" id="ARBA00022801"/>
    </source>
</evidence>
<feature type="disulfide bond" evidence="8">
    <location>
        <begin position="70"/>
        <end position="299"/>
    </location>
</feature>
<evidence type="ECO:0000256" key="4">
    <source>
        <dbReference type="ARBA" id="ARBA00022764"/>
    </source>
</evidence>
<keyword evidence="6" id="KW-0862">Zinc</keyword>
<feature type="region of interest" description="Disordered" evidence="9">
    <location>
        <begin position="22"/>
        <end position="43"/>
    </location>
</feature>
<keyword evidence="12" id="KW-1185">Reference proteome</keyword>
<feature type="chain" id="PRO_5018553419" evidence="10">
    <location>
        <begin position="22"/>
        <end position="306"/>
    </location>
</feature>
<evidence type="ECO:0000256" key="8">
    <source>
        <dbReference type="PIRSR" id="PIRSR018455-2"/>
    </source>
</evidence>
<keyword evidence="4" id="KW-0574">Periplasm</keyword>
<accession>A0A3S2VZ17</accession>
<dbReference type="GO" id="GO:0030288">
    <property type="term" value="C:outer membrane-bounded periplasmic space"/>
    <property type="evidence" value="ECO:0007669"/>
    <property type="project" value="InterPro"/>
</dbReference>
<comment type="caution">
    <text evidence="11">The sequence shown here is derived from an EMBL/GenBank/DDBJ whole genome shotgun (WGS) entry which is preliminary data.</text>
</comment>
<keyword evidence="2" id="KW-0479">Metal-binding</keyword>
<dbReference type="PIRSF" id="PIRSF018455">
    <property type="entry name" value="MepA"/>
    <property type="match status" value="1"/>
</dbReference>
<dbReference type="GO" id="GO:0006508">
    <property type="term" value="P:proteolysis"/>
    <property type="evidence" value="ECO:0007669"/>
    <property type="project" value="UniProtKB-KW"/>
</dbReference>